<dbReference type="PROSITE" id="PS50158">
    <property type="entry name" value="ZF_CCHC"/>
    <property type="match status" value="1"/>
</dbReference>
<sequence length="238" mass="26687">MNENCFKNKEQRMVWVLYNLEGKVADWASPIIGEVMGQKATAPQNMNELGEQFKVAFTDPDAKRAAGQKITNLQQETSSADYVTEFCNVAADLDWNNSALQDQFLWGLHWKVKEIISQQDTQHATLEELFSLAIHIDNVHQENQESHPRKSNPPVQTPTSTTSTTSITSTIRQVELAKLPNYVSPEEQDHCQAEGLCVKCGEKGHVFRACQIGWRAPKGNKEEKGKVGEDESIQSGKD</sequence>
<evidence type="ECO:0000313" key="4">
    <source>
        <dbReference type="EMBL" id="CAE6376154.1"/>
    </source>
</evidence>
<feature type="compositionally biased region" description="Basic and acidic residues" evidence="2">
    <location>
        <begin position="219"/>
        <end position="229"/>
    </location>
</feature>
<feature type="region of interest" description="Disordered" evidence="2">
    <location>
        <begin position="141"/>
        <end position="168"/>
    </location>
</feature>
<keyword evidence="1" id="KW-0479">Metal-binding</keyword>
<feature type="compositionally biased region" description="Low complexity" evidence="2">
    <location>
        <begin position="159"/>
        <end position="168"/>
    </location>
</feature>
<keyword evidence="1" id="KW-0863">Zinc-finger</keyword>
<dbReference type="PANTHER" id="PTHR15503:SF22">
    <property type="entry name" value="TRANSPOSON TY3-I GAG POLYPROTEIN"/>
    <property type="match status" value="1"/>
</dbReference>
<evidence type="ECO:0000259" key="3">
    <source>
        <dbReference type="PROSITE" id="PS50158"/>
    </source>
</evidence>
<dbReference type="GO" id="GO:0003676">
    <property type="term" value="F:nucleic acid binding"/>
    <property type="evidence" value="ECO:0007669"/>
    <property type="project" value="InterPro"/>
</dbReference>
<evidence type="ECO:0000256" key="1">
    <source>
        <dbReference type="PROSITE-ProRule" id="PRU00047"/>
    </source>
</evidence>
<accession>A0A8H3A1Q9</accession>
<feature type="domain" description="CCHC-type" evidence="3">
    <location>
        <begin position="197"/>
        <end position="210"/>
    </location>
</feature>
<reference evidence="4" key="1">
    <citation type="submission" date="2021-01" db="EMBL/GenBank/DDBJ databases">
        <authorList>
            <person name="Kaushik A."/>
        </authorList>
    </citation>
    <scope>NUCLEOTIDE SEQUENCE</scope>
    <source>
        <strain evidence="4">AG1-1C</strain>
    </source>
</reference>
<evidence type="ECO:0000256" key="2">
    <source>
        <dbReference type="SAM" id="MobiDB-lite"/>
    </source>
</evidence>
<keyword evidence="1" id="KW-0862">Zinc</keyword>
<protein>
    <recommendedName>
        <fullName evidence="3">CCHC-type domain-containing protein</fullName>
    </recommendedName>
</protein>
<dbReference type="InterPro" id="IPR001878">
    <property type="entry name" value="Znf_CCHC"/>
</dbReference>
<dbReference type="AlphaFoldDB" id="A0A8H3A1Q9"/>
<gene>
    <name evidence="4" type="ORF">RDB_LOCUS29967</name>
</gene>
<dbReference type="InterPro" id="IPR005162">
    <property type="entry name" value="Retrotrans_gag_dom"/>
</dbReference>
<dbReference type="PANTHER" id="PTHR15503">
    <property type="entry name" value="LDOC1 RELATED"/>
    <property type="match status" value="1"/>
</dbReference>
<dbReference type="Pfam" id="PF03732">
    <property type="entry name" value="Retrotrans_gag"/>
    <property type="match status" value="1"/>
</dbReference>
<dbReference type="InterPro" id="IPR032567">
    <property type="entry name" value="RTL1-rel"/>
</dbReference>
<feature type="region of interest" description="Disordered" evidence="2">
    <location>
        <begin position="215"/>
        <end position="238"/>
    </location>
</feature>
<proteinExistence type="predicted"/>
<dbReference type="GO" id="GO:0008270">
    <property type="term" value="F:zinc ion binding"/>
    <property type="evidence" value="ECO:0007669"/>
    <property type="project" value="UniProtKB-KW"/>
</dbReference>
<dbReference type="EMBL" id="CAJMWS010000186">
    <property type="protein sequence ID" value="CAE6376154.1"/>
    <property type="molecule type" value="Genomic_DNA"/>
</dbReference>
<evidence type="ECO:0000313" key="5">
    <source>
        <dbReference type="Proteomes" id="UP000663846"/>
    </source>
</evidence>
<comment type="caution">
    <text evidence="4">The sequence shown here is derived from an EMBL/GenBank/DDBJ whole genome shotgun (WGS) entry which is preliminary data.</text>
</comment>
<name>A0A8H3A1Q9_9AGAM</name>
<organism evidence="4 5">
    <name type="scientific">Rhizoctonia solani</name>
    <dbReference type="NCBI Taxonomy" id="456999"/>
    <lineage>
        <taxon>Eukaryota</taxon>
        <taxon>Fungi</taxon>
        <taxon>Dikarya</taxon>
        <taxon>Basidiomycota</taxon>
        <taxon>Agaricomycotina</taxon>
        <taxon>Agaricomycetes</taxon>
        <taxon>Cantharellales</taxon>
        <taxon>Ceratobasidiaceae</taxon>
        <taxon>Rhizoctonia</taxon>
    </lineage>
</organism>
<dbReference type="Proteomes" id="UP000663846">
    <property type="component" value="Unassembled WGS sequence"/>
</dbReference>